<gene>
    <name evidence="1" type="ORF">S101395_01899</name>
</gene>
<reference evidence="1 2" key="1">
    <citation type="submission" date="2017-06" db="EMBL/GenBank/DDBJ databases">
        <title>Genome sequence of Bacillus sonorensis strain SRCM101395.</title>
        <authorList>
            <person name="Cho S.H."/>
        </authorList>
    </citation>
    <scope>NUCLEOTIDE SEQUENCE [LARGE SCALE GENOMIC DNA]</scope>
    <source>
        <strain evidence="1 2">SRCM101395</strain>
    </source>
</reference>
<keyword evidence="2" id="KW-1185">Reference proteome</keyword>
<organism evidence="1 2">
    <name type="scientific">Bacillus sonorensis</name>
    <dbReference type="NCBI Taxonomy" id="119858"/>
    <lineage>
        <taxon>Bacteria</taxon>
        <taxon>Bacillati</taxon>
        <taxon>Bacillota</taxon>
        <taxon>Bacilli</taxon>
        <taxon>Bacillales</taxon>
        <taxon>Bacillaceae</taxon>
        <taxon>Bacillus</taxon>
    </lineage>
</organism>
<dbReference type="EMBL" id="CP021920">
    <property type="protein sequence ID" value="ASB88407.1"/>
    <property type="molecule type" value="Genomic_DNA"/>
</dbReference>
<dbReference type="Proteomes" id="UP000196877">
    <property type="component" value="Chromosome"/>
</dbReference>
<evidence type="ECO:0000313" key="1">
    <source>
        <dbReference type="EMBL" id="ASB88407.1"/>
    </source>
</evidence>
<name>A0ABM6LGN2_9BACI</name>
<protein>
    <submittedName>
        <fullName evidence="1">Uncharacterized protein</fullName>
    </submittedName>
</protein>
<accession>A0ABM6LGN2</accession>
<sequence length="52" mass="6289">MLKKIKRILTYKHFFCFKCKSITSVKRGYWYNLATEKYNGPFCPKCGRSFKK</sequence>
<evidence type="ECO:0000313" key="2">
    <source>
        <dbReference type="Proteomes" id="UP000196877"/>
    </source>
</evidence>
<proteinExistence type="predicted"/>